<evidence type="ECO:0000313" key="2">
    <source>
        <dbReference type="Proteomes" id="UP000593565"/>
    </source>
</evidence>
<accession>A0A7J6AIE0</accession>
<comment type="caution">
    <text evidence="1">The sequence shown here is derived from an EMBL/GenBank/DDBJ whole genome shotgun (WGS) entry which is preliminary data.</text>
</comment>
<gene>
    <name evidence="1" type="ORF">AMELA_G00159080</name>
</gene>
<dbReference type="AlphaFoldDB" id="A0A7J6AIE0"/>
<keyword evidence="2" id="KW-1185">Reference proteome</keyword>
<dbReference type="EMBL" id="JAAGNN010000013">
    <property type="protein sequence ID" value="KAF4081228.1"/>
    <property type="molecule type" value="Genomic_DNA"/>
</dbReference>
<protein>
    <submittedName>
        <fullName evidence="1">Uncharacterized protein</fullName>
    </submittedName>
</protein>
<reference evidence="1 2" key="1">
    <citation type="submission" date="2020-02" db="EMBL/GenBank/DDBJ databases">
        <title>A chromosome-scale genome assembly of the black bullhead catfish (Ameiurus melas).</title>
        <authorList>
            <person name="Wen M."/>
            <person name="Zham M."/>
            <person name="Cabau C."/>
            <person name="Klopp C."/>
            <person name="Donnadieu C."/>
            <person name="Roques C."/>
            <person name="Bouchez O."/>
            <person name="Lampietro C."/>
            <person name="Jouanno E."/>
            <person name="Herpin A."/>
            <person name="Louis A."/>
            <person name="Berthelot C."/>
            <person name="Parey E."/>
            <person name="Roest-Crollius H."/>
            <person name="Braasch I."/>
            <person name="Postlethwait J."/>
            <person name="Robinson-Rechavi M."/>
            <person name="Echchiki A."/>
            <person name="Begum T."/>
            <person name="Montfort J."/>
            <person name="Schartl M."/>
            <person name="Bobe J."/>
            <person name="Guiguen Y."/>
        </authorList>
    </citation>
    <scope>NUCLEOTIDE SEQUENCE [LARGE SCALE GENOMIC DNA]</scope>
    <source>
        <strain evidence="1">M_S1</strain>
        <tissue evidence="1">Blood</tissue>
    </source>
</reference>
<evidence type="ECO:0000313" key="1">
    <source>
        <dbReference type="EMBL" id="KAF4081228.1"/>
    </source>
</evidence>
<proteinExistence type="predicted"/>
<name>A0A7J6AIE0_AMEME</name>
<dbReference type="Proteomes" id="UP000593565">
    <property type="component" value="Unassembled WGS sequence"/>
</dbReference>
<sequence>MGSTLIIWPAGGGIFTVTEASCVDFGNLRQVGVLGAICKAGRSRQQPVTPNQQKHSFVEVSHLLSVLGADIFYGCKYP</sequence>
<organism evidence="1 2">
    <name type="scientific">Ameiurus melas</name>
    <name type="common">Black bullhead</name>
    <name type="synonym">Silurus melas</name>
    <dbReference type="NCBI Taxonomy" id="219545"/>
    <lineage>
        <taxon>Eukaryota</taxon>
        <taxon>Metazoa</taxon>
        <taxon>Chordata</taxon>
        <taxon>Craniata</taxon>
        <taxon>Vertebrata</taxon>
        <taxon>Euteleostomi</taxon>
        <taxon>Actinopterygii</taxon>
        <taxon>Neopterygii</taxon>
        <taxon>Teleostei</taxon>
        <taxon>Ostariophysi</taxon>
        <taxon>Siluriformes</taxon>
        <taxon>Ictaluridae</taxon>
        <taxon>Ameiurus</taxon>
    </lineage>
</organism>